<evidence type="ECO:0000313" key="3">
    <source>
        <dbReference type="Proteomes" id="UP001054945"/>
    </source>
</evidence>
<accession>A0AAV4P2L0</accession>
<organism evidence="2 3">
    <name type="scientific">Caerostris extrusa</name>
    <name type="common">Bark spider</name>
    <name type="synonym">Caerostris bankana</name>
    <dbReference type="NCBI Taxonomy" id="172846"/>
    <lineage>
        <taxon>Eukaryota</taxon>
        <taxon>Metazoa</taxon>
        <taxon>Ecdysozoa</taxon>
        <taxon>Arthropoda</taxon>
        <taxon>Chelicerata</taxon>
        <taxon>Arachnida</taxon>
        <taxon>Araneae</taxon>
        <taxon>Araneomorphae</taxon>
        <taxon>Entelegynae</taxon>
        <taxon>Araneoidea</taxon>
        <taxon>Araneidae</taxon>
        <taxon>Caerostris</taxon>
    </lineage>
</organism>
<keyword evidence="3" id="KW-1185">Reference proteome</keyword>
<comment type="caution">
    <text evidence="2">The sequence shown here is derived from an EMBL/GenBank/DDBJ whole genome shotgun (WGS) entry which is preliminary data.</text>
</comment>
<dbReference type="EMBL" id="BPLR01021488">
    <property type="protein sequence ID" value="GIX90258.1"/>
    <property type="molecule type" value="Genomic_DNA"/>
</dbReference>
<evidence type="ECO:0000313" key="2">
    <source>
        <dbReference type="EMBL" id="GIX90258.1"/>
    </source>
</evidence>
<protein>
    <submittedName>
        <fullName evidence="2">Uncharacterized protein</fullName>
    </submittedName>
</protein>
<feature type="region of interest" description="Disordered" evidence="1">
    <location>
        <begin position="79"/>
        <end position="133"/>
    </location>
</feature>
<gene>
    <name evidence="2" type="ORF">CEXT_426011</name>
</gene>
<sequence length="133" mass="15272">MDKFHVIRQGYAFVCYKQSHTISHRYALPEQGQGHKFHDIKQGYAFVLCFSSRRRGSHLEENVSEVDCLVIKLECSQRTRRKRNEGAARRKGGQRSRAQMKGGAAEFGPEKSSSLRRWKQPPQDVGFSLTSED</sequence>
<proteinExistence type="predicted"/>
<evidence type="ECO:0000256" key="1">
    <source>
        <dbReference type="SAM" id="MobiDB-lite"/>
    </source>
</evidence>
<dbReference type="AlphaFoldDB" id="A0AAV4P2L0"/>
<name>A0AAV4P2L0_CAEEX</name>
<dbReference type="Proteomes" id="UP001054945">
    <property type="component" value="Unassembled WGS sequence"/>
</dbReference>
<reference evidence="2 3" key="1">
    <citation type="submission" date="2021-06" db="EMBL/GenBank/DDBJ databases">
        <title>Caerostris extrusa draft genome.</title>
        <authorList>
            <person name="Kono N."/>
            <person name="Arakawa K."/>
        </authorList>
    </citation>
    <scope>NUCLEOTIDE SEQUENCE [LARGE SCALE GENOMIC DNA]</scope>
</reference>
<feature type="compositionally biased region" description="Basic residues" evidence="1">
    <location>
        <begin position="79"/>
        <end position="94"/>
    </location>
</feature>